<proteinExistence type="predicted"/>
<name>D5RKX1_9PROT</name>
<dbReference type="Pfam" id="PF13671">
    <property type="entry name" value="AAA_33"/>
    <property type="match status" value="1"/>
</dbReference>
<dbReference type="EMBL" id="ADVL01000285">
    <property type="protein sequence ID" value="EFH12043.1"/>
    <property type="molecule type" value="Genomic_DNA"/>
</dbReference>
<dbReference type="OrthoDB" id="9810277at2"/>
<dbReference type="AlphaFoldDB" id="D5RKX1"/>
<dbReference type="HOGENOM" id="CLU_1839449_0_0_5"/>
<gene>
    <name evidence="1" type="ORF">HMPREF0731_1731</name>
</gene>
<dbReference type="RefSeq" id="WP_007004955.1">
    <property type="nucleotide sequence ID" value="NZ_GG770780.1"/>
</dbReference>
<dbReference type="SUPFAM" id="SSF52540">
    <property type="entry name" value="P-loop containing nucleoside triphosphate hydrolases"/>
    <property type="match status" value="1"/>
</dbReference>
<organism evidence="1 2">
    <name type="scientific">Pseudoroseomonas cervicalis ATCC 49957</name>
    <dbReference type="NCBI Taxonomy" id="525371"/>
    <lineage>
        <taxon>Bacteria</taxon>
        <taxon>Pseudomonadati</taxon>
        <taxon>Pseudomonadota</taxon>
        <taxon>Alphaproteobacteria</taxon>
        <taxon>Acetobacterales</taxon>
        <taxon>Roseomonadaceae</taxon>
        <taxon>Roseomonas</taxon>
    </lineage>
</organism>
<dbReference type="Gene3D" id="3.40.50.300">
    <property type="entry name" value="P-loop containing nucleotide triphosphate hydrolases"/>
    <property type="match status" value="1"/>
</dbReference>
<comment type="caution">
    <text evidence="1">The sequence shown here is derived from an EMBL/GenBank/DDBJ whole genome shotgun (WGS) entry which is preliminary data.</text>
</comment>
<feature type="non-terminal residue" evidence="1">
    <location>
        <position position="1"/>
    </location>
</feature>
<sequence>PGALILRSDEIRKRRHGLPPETRLPPGAYAPAESAAVHAALFALAETALRGGHSVIADAAFLDPALRQGIAAVAAEAGVPFQGVWLEAPLDLLRQRVAARRGDASDADVAVLESMAAAEAGPIDWRRLDVTATMPEAAP</sequence>
<keyword evidence="2" id="KW-1185">Reference proteome</keyword>
<evidence type="ECO:0000313" key="2">
    <source>
        <dbReference type="Proteomes" id="UP000005324"/>
    </source>
</evidence>
<accession>D5RKX1</accession>
<reference evidence="1 2" key="1">
    <citation type="submission" date="2010-04" db="EMBL/GenBank/DDBJ databases">
        <authorList>
            <person name="Qin X."/>
            <person name="Bachman B."/>
            <person name="Battles P."/>
            <person name="Bell A."/>
            <person name="Bess C."/>
            <person name="Bickham C."/>
            <person name="Chaboub L."/>
            <person name="Chen D."/>
            <person name="Coyle M."/>
            <person name="Deiros D.R."/>
            <person name="Dinh H."/>
            <person name="Forbes L."/>
            <person name="Fowler G."/>
            <person name="Francisco L."/>
            <person name="Fu Q."/>
            <person name="Gubbala S."/>
            <person name="Hale W."/>
            <person name="Han Y."/>
            <person name="Hemphill L."/>
            <person name="Highlander S.K."/>
            <person name="Hirani K."/>
            <person name="Hogues M."/>
            <person name="Jackson L."/>
            <person name="Jakkamsetti A."/>
            <person name="Javaid M."/>
            <person name="Jiang H."/>
            <person name="Korchina V."/>
            <person name="Kovar C."/>
            <person name="Lara F."/>
            <person name="Lee S."/>
            <person name="Mata R."/>
            <person name="Mathew T."/>
            <person name="Moen C."/>
            <person name="Morales K."/>
            <person name="Munidasa M."/>
            <person name="Nazareth L."/>
            <person name="Ngo R."/>
            <person name="Nguyen L."/>
            <person name="Okwuonu G."/>
            <person name="Ongeri F."/>
            <person name="Patil S."/>
            <person name="Petrosino J."/>
            <person name="Pham C."/>
            <person name="Pham P."/>
            <person name="Pu L.-L."/>
            <person name="Puazo M."/>
            <person name="Raj R."/>
            <person name="Reid J."/>
            <person name="Rouhana J."/>
            <person name="Saada N."/>
            <person name="Shang Y."/>
            <person name="Simmons D."/>
            <person name="Thornton R."/>
            <person name="Warren J."/>
            <person name="Weissenberger G."/>
            <person name="Zhang J."/>
            <person name="Zhang L."/>
            <person name="Zhou C."/>
            <person name="Zhu D."/>
            <person name="Muzny D."/>
            <person name="Worley K."/>
            <person name="Gibbs R."/>
        </authorList>
    </citation>
    <scope>NUCLEOTIDE SEQUENCE [LARGE SCALE GENOMIC DNA]</scope>
    <source>
        <strain evidence="1 2">ATCC 49957</strain>
    </source>
</reference>
<dbReference type="InterPro" id="IPR027417">
    <property type="entry name" value="P-loop_NTPase"/>
</dbReference>
<dbReference type="Proteomes" id="UP000005324">
    <property type="component" value="Unassembled WGS sequence"/>
</dbReference>
<evidence type="ECO:0000313" key="1">
    <source>
        <dbReference type="EMBL" id="EFH12043.1"/>
    </source>
</evidence>
<protein>
    <submittedName>
        <fullName evidence="1">Uncharacterized protein</fullName>
    </submittedName>
</protein>